<dbReference type="Proteomes" id="UP001165960">
    <property type="component" value="Unassembled WGS sequence"/>
</dbReference>
<organism evidence="1 2">
    <name type="scientific">Entomophthora muscae</name>
    <dbReference type="NCBI Taxonomy" id="34485"/>
    <lineage>
        <taxon>Eukaryota</taxon>
        <taxon>Fungi</taxon>
        <taxon>Fungi incertae sedis</taxon>
        <taxon>Zoopagomycota</taxon>
        <taxon>Entomophthoromycotina</taxon>
        <taxon>Entomophthoromycetes</taxon>
        <taxon>Entomophthorales</taxon>
        <taxon>Entomophthoraceae</taxon>
        <taxon>Entomophthora</taxon>
    </lineage>
</organism>
<evidence type="ECO:0000313" key="1">
    <source>
        <dbReference type="EMBL" id="KAJ9072662.1"/>
    </source>
</evidence>
<keyword evidence="2" id="KW-1185">Reference proteome</keyword>
<protein>
    <submittedName>
        <fullName evidence="1">Uncharacterized protein</fullName>
    </submittedName>
</protein>
<name>A0ACC2TEJ9_9FUNG</name>
<proteinExistence type="predicted"/>
<reference evidence="1" key="1">
    <citation type="submission" date="2022-04" db="EMBL/GenBank/DDBJ databases">
        <title>Genome of the entomopathogenic fungus Entomophthora muscae.</title>
        <authorList>
            <person name="Elya C."/>
            <person name="Lovett B.R."/>
            <person name="Lee E."/>
            <person name="Macias A.M."/>
            <person name="Hajek A.E."/>
            <person name="De Bivort B.L."/>
            <person name="Kasson M.T."/>
            <person name="De Fine Licht H.H."/>
            <person name="Stajich J.E."/>
        </authorList>
    </citation>
    <scope>NUCLEOTIDE SEQUENCE</scope>
    <source>
        <strain evidence="1">Berkeley</strain>
    </source>
</reference>
<accession>A0ACC2TEJ9</accession>
<comment type="caution">
    <text evidence="1">The sequence shown here is derived from an EMBL/GenBank/DDBJ whole genome shotgun (WGS) entry which is preliminary data.</text>
</comment>
<sequence length="186" mass="20506">MLQHVVPAKSLPVKYKELSLISINCDHLVLPAAVQEMIEQYFQEHPASLAAVCTAKEKKDPAKIATFSVNKSASGYFLFYGNIDNGQTIYWPAILLDTGASENFMSVETADLLQLKYHPGILVRGGNCQTFPSFQLKKLVTFVVVGQSFKAMFSILSTLIVGFLSTSPQSVSWVIARNQLEGVFIL</sequence>
<evidence type="ECO:0000313" key="2">
    <source>
        <dbReference type="Proteomes" id="UP001165960"/>
    </source>
</evidence>
<gene>
    <name evidence="1" type="ORF">DSO57_1025012</name>
</gene>
<dbReference type="EMBL" id="QTSX02002978">
    <property type="protein sequence ID" value="KAJ9072662.1"/>
    <property type="molecule type" value="Genomic_DNA"/>
</dbReference>